<organism evidence="2 3">
    <name type="scientific">Ostreobium quekettii</name>
    <dbReference type="NCBI Taxonomy" id="121088"/>
    <lineage>
        <taxon>Eukaryota</taxon>
        <taxon>Viridiplantae</taxon>
        <taxon>Chlorophyta</taxon>
        <taxon>core chlorophytes</taxon>
        <taxon>Ulvophyceae</taxon>
        <taxon>TCBD clade</taxon>
        <taxon>Bryopsidales</taxon>
        <taxon>Ostreobineae</taxon>
        <taxon>Ostreobiaceae</taxon>
        <taxon>Ostreobium</taxon>
    </lineage>
</organism>
<dbReference type="Proteomes" id="UP000708148">
    <property type="component" value="Unassembled WGS sequence"/>
</dbReference>
<keyword evidence="3" id="KW-1185">Reference proteome</keyword>
<dbReference type="PANTHER" id="PTHR43591:SF99">
    <property type="entry name" value="OS06G0646000 PROTEIN"/>
    <property type="match status" value="1"/>
</dbReference>
<dbReference type="EMBL" id="CAJHUC010001342">
    <property type="protein sequence ID" value="CAD7700785.1"/>
    <property type="molecule type" value="Genomic_DNA"/>
</dbReference>
<dbReference type="OrthoDB" id="10017101at2759"/>
<gene>
    <name evidence="2" type="ORF">OSTQU699_LOCUS6144</name>
</gene>
<accession>A0A8S1J4K0</accession>
<comment type="caution">
    <text evidence="2">The sequence shown here is derived from an EMBL/GenBank/DDBJ whole genome shotgun (WGS) entry which is preliminary data.</text>
</comment>
<dbReference type="Pfam" id="PF08241">
    <property type="entry name" value="Methyltransf_11"/>
    <property type="match status" value="1"/>
</dbReference>
<dbReference type="InterPro" id="IPR013216">
    <property type="entry name" value="Methyltransf_11"/>
</dbReference>
<dbReference type="GO" id="GO:0008757">
    <property type="term" value="F:S-adenosylmethionine-dependent methyltransferase activity"/>
    <property type="evidence" value="ECO:0007669"/>
    <property type="project" value="InterPro"/>
</dbReference>
<evidence type="ECO:0000313" key="3">
    <source>
        <dbReference type="Proteomes" id="UP000708148"/>
    </source>
</evidence>
<dbReference type="CDD" id="cd02440">
    <property type="entry name" value="AdoMet_MTases"/>
    <property type="match status" value="1"/>
</dbReference>
<proteinExistence type="predicted"/>
<dbReference type="InterPro" id="IPR029063">
    <property type="entry name" value="SAM-dependent_MTases_sf"/>
</dbReference>
<dbReference type="Gene3D" id="3.40.50.150">
    <property type="entry name" value="Vaccinia Virus protein VP39"/>
    <property type="match status" value="1"/>
</dbReference>
<sequence length="353" mass="38385">MHAMSLARGSPAVVRLAPRLPPRPACNPNLRTPGIRTWPPASDADRRSLRAGAAAVEEVAPSGRPEPIPVEAFRLACPICTDTEFELVPGSRERPACGRCGREFDVAGDFVDLTLTSGAGRMVYQAPQWAGTRTFRSPLVSLAYERGWRQSFSSAGFPGPDREFEMAMEFLAPVVGGIVMDLSCGSGLFTRRFANEGAFAGVMAVDFSESMLRQARQYLRREAGERGAPVLLVRADVGRLPVATGSLDAIHAAAAIHCWPDPPNAFAEISRALAPGGIFVASTFLDTFSPLGQIFGDENVRPLKRLARRTNNLYRAWEEQELRDLTASVGLMDFKCNRSNRFIMFSARKPGGA</sequence>
<evidence type="ECO:0000259" key="1">
    <source>
        <dbReference type="Pfam" id="PF08241"/>
    </source>
</evidence>
<dbReference type="AlphaFoldDB" id="A0A8S1J4K0"/>
<feature type="domain" description="Methyltransferase type 11" evidence="1">
    <location>
        <begin position="181"/>
        <end position="280"/>
    </location>
</feature>
<protein>
    <recommendedName>
        <fullName evidence="1">Methyltransferase type 11 domain-containing protein</fullName>
    </recommendedName>
</protein>
<dbReference type="SUPFAM" id="SSF53335">
    <property type="entry name" value="S-adenosyl-L-methionine-dependent methyltransferases"/>
    <property type="match status" value="1"/>
</dbReference>
<name>A0A8S1J4K0_9CHLO</name>
<evidence type="ECO:0000313" key="2">
    <source>
        <dbReference type="EMBL" id="CAD7700785.1"/>
    </source>
</evidence>
<reference evidence="2" key="1">
    <citation type="submission" date="2020-12" db="EMBL/GenBank/DDBJ databases">
        <authorList>
            <person name="Iha C."/>
        </authorList>
    </citation>
    <scope>NUCLEOTIDE SEQUENCE</scope>
</reference>
<dbReference type="PANTHER" id="PTHR43591">
    <property type="entry name" value="METHYLTRANSFERASE"/>
    <property type="match status" value="1"/>
</dbReference>